<evidence type="ECO:0000313" key="2">
    <source>
        <dbReference type="EMBL" id="KAH7114052.1"/>
    </source>
</evidence>
<sequence>MFGFYFDERNLDGGLRSHEKWSRTIGGYELTVTRPFVFGMPGPGYGIIIYQGANKFLLIGAGLRSRSRARLGSVYTGILKVQEKQVGTDGVLSNGRLLNRDERRCGEFAIMPSDNCEGTIM</sequence>
<dbReference type="AlphaFoldDB" id="A0A9P9D7T9"/>
<dbReference type="InterPro" id="IPR040719">
    <property type="entry name" value="DUF5597"/>
</dbReference>
<comment type="caution">
    <text evidence="2">The sequence shown here is derived from an EMBL/GenBank/DDBJ whole genome shotgun (WGS) entry which is preliminary data.</text>
</comment>
<gene>
    <name evidence="2" type="ORF">EDB81DRAFT_301374</name>
</gene>
<name>A0A9P9D7T9_9HYPO</name>
<feature type="domain" description="DUF5597" evidence="1">
    <location>
        <begin position="18"/>
        <end position="108"/>
    </location>
</feature>
<dbReference type="Proteomes" id="UP000738349">
    <property type="component" value="Unassembled WGS sequence"/>
</dbReference>
<evidence type="ECO:0000259" key="1">
    <source>
        <dbReference type="Pfam" id="PF18120"/>
    </source>
</evidence>
<keyword evidence="3" id="KW-1185">Reference proteome</keyword>
<dbReference type="Pfam" id="PF18120">
    <property type="entry name" value="DUF5597"/>
    <property type="match status" value="1"/>
</dbReference>
<proteinExistence type="predicted"/>
<accession>A0A9P9D7T9</accession>
<protein>
    <recommendedName>
        <fullName evidence="1">DUF5597 domain-containing protein</fullName>
    </recommendedName>
</protein>
<organism evidence="2 3">
    <name type="scientific">Dactylonectria macrodidyma</name>
    <dbReference type="NCBI Taxonomy" id="307937"/>
    <lineage>
        <taxon>Eukaryota</taxon>
        <taxon>Fungi</taxon>
        <taxon>Dikarya</taxon>
        <taxon>Ascomycota</taxon>
        <taxon>Pezizomycotina</taxon>
        <taxon>Sordariomycetes</taxon>
        <taxon>Hypocreomycetidae</taxon>
        <taxon>Hypocreales</taxon>
        <taxon>Nectriaceae</taxon>
        <taxon>Dactylonectria</taxon>
    </lineage>
</organism>
<evidence type="ECO:0000313" key="3">
    <source>
        <dbReference type="Proteomes" id="UP000738349"/>
    </source>
</evidence>
<dbReference type="Gene3D" id="2.60.220.20">
    <property type="entry name" value="putative beta-Galactosidase from caulobacter crescentus"/>
    <property type="match status" value="1"/>
</dbReference>
<reference evidence="2" key="1">
    <citation type="journal article" date="2021" name="Nat. Commun.">
        <title>Genetic determinants of endophytism in the Arabidopsis root mycobiome.</title>
        <authorList>
            <person name="Mesny F."/>
            <person name="Miyauchi S."/>
            <person name="Thiergart T."/>
            <person name="Pickel B."/>
            <person name="Atanasova L."/>
            <person name="Karlsson M."/>
            <person name="Huettel B."/>
            <person name="Barry K.W."/>
            <person name="Haridas S."/>
            <person name="Chen C."/>
            <person name="Bauer D."/>
            <person name="Andreopoulos W."/>
            <person name="Pangilinan J."/>
            <person name="LaButti K."/>
            <person name="Riley R."/>
            <person name="Lipzen A."/>
            <person name="Clum A."/>
            <person name="Drula E."/>
            <person name="Henrissat B."/>
            <person name="Kohler A."/>
            <person name="Grigoriev I.V."/>
            <person name="Martin F.M."/>
            <person name="Hacquard S."/>
        </authorList>
    </citation>
    <scope>NUCLEOTIDE SEQUENCE</scope>
    <source>
        <strain evidence="2">MPI-CAGE-AT-0147</strain>
    </source>
</reference>
<dbReference type="EMBL" id="JAGMUV010000033">
    <property type="protein sequence ID" value="KAH7114052.1"/>
    <property type="molecule type" value="Genomic_DNA"/>
</dbReference>